<evidence type="ECO:0000313" key="2">
    <source>
        <dbReference type="EMBL" id="SHG13031.1"/>
    </source>
</evidence>
<name>A0A1M5HAR2_9BACE</name>
<feature type="signal peptide" evidence="1">
    <location>
        <begin position="1"/>
        <end position="19"/>
    </location>
</feature>
<gene>
    <name evidence="2" type="ORF">SAMN05444405_12522</name>
</gene>
<dbReference type="AlphaFoldDB" id="A0A1M5HAR2"/>
<dbReference type="Proteomes" id="UP000184509">
    <property type="component" value="Unassembled WGS sequence"/>
</dbReference>
<accession>A0A1M5HAR2</accession>
<keyword evidence="1" id="KW-0732">Signal</keyword>
<protein>
    <submittedName>
        <fullName evidence="2">Uncharacterized protein</fullName>
    </submittedName>
</protein>
<dbReference type="STRING" id="1297750.SAMN05444405_12522"/>
<sequence>MKRYNLILLSLFVSSVLMAGKHVGLAEFDYFTGEKGSRAYIRLPRGQKEVKAVLYAHQNMTEEVLFRSPRFTHQMDSLGIAMAFIQRGSQNWDTSVKDSLGRSCQERFEQIIKEFAIGTKHPEIAKAKIIPFGHSAQATFPWNFAAWNPDKTLCIISYHGDSPRTNLCGYGRANIEWGRTRNIDKIPGLMIEGEYEWWEARVNPSLAFRMMYPDSRISFLCDAGRGHFDLCEETMDYIAKFIAKALVYTPKSTQSPNNDPQFVAEAADGVYYSRWYADGHESTIPQNQFWYFDDEMVSLTKARYAKAHGKKMQYVSAKLNEELMFYDINKHVKISGKCNNNEFSLEPVFVNKDRDTVCNEHAKVRPRIVLISGPAIQIDEYTFRFDPDYFGADPKQLWPGITICVEADGDDEYKSAVQEINIQVSKPIIPR</sequence>
<feature type="chain" id="PRO_5013313744" evidence="1">
    <location>
        <begin position="20"/>
        <end position="431"/>
    </location>
</feature>
<dbReference type="OrthoDB" id="994689at2"/>
<dbReference type="EMBL" id="FQTV01000025">
    <property type="protein sequence ID" value="SHG13031.1"/>
    <property type="molecule type" value="Genomic_DNA"/>
</dbReference>
<organism evidence="2 3">
    <name type="scientific">Bacteroides luti</name>
    <dbReference type="NCBI Taxonomy" id="1297750"/>
    <lineage>
        <taxon>Bacteria</taxon>
        <taxon>Pseudomonadati</taxon>
        <taxon>Bacteroidota</taxon>
        <taxon>Bacteroidia</taxon>
        <taxon>Bacteroidales</taxon>
        <taxon>Bacteroidaceae</taxon>
        <taxon>Bacteroides</taxon>
    </lineage>
</organism>
<dbReference type="RefSeq" id="WP_139261488.1">
    <property type="nucleotide sequence ID" value="NZ_FQTV01000025.1"/>
</dbReference>
<keyword evidence="3" id="KW-1185">Reference proteome</keyword>
<evidence type="ECO:0000313" key="3">
    <source>
        <dbReference type="Proteomes" id="UP000184509"/>
    </source>
</evidence>
<reference evidence="2 3" key="1">
    <citation type="submission" date="2016-11" db="EMBL/GenBank/DDBJ databases">
        <authorList>
            <person name="Jaros S."/>
            <person name="Januszkiewicz K."/>
            <person name="Wedrychowicz H."/>
        </authorList>
    </citation>
    <scope>NUCLEOTIDE SEQUENCE [LARGE SCALE GENOMIC DNA]</scope>
    <source>
        <strain evidence="2 3">DSM 26991</strain>
    </source>
</reference>
<dbReference type="InterPro" id="IPR029058">
    <property type="entry name" value="AB_hydrolase_fold"/>
</dbReference>
<dbReference type="SUPFAM" id="SSF53474">
    <property type="entry name" value="alpha/beta-Hydrolases"/>
    <property type="match status" value="1"/>
</dbReference>
<proteinExistence type="predicted"/>
<evidence type="ECO:0000256" key="1">
    <source>
        <dbReference type="SAM" id="SignalP"/>
    </source>
</evidence>